<evidence type="ECO:0000259" key="10">
    <source>
        <dbReference type="Pfam" id="PF02879"/>
    </source>
</evidence>
<dbReference type="InterPro" id="IPR005841">
    <property type="entry name" value="Alpha-D-phosphohexomutase_SF"/>
</dbReference>
<comment type="caution">
    <text evidence="12">The sequence shown here is derived from an EMBL/GenBank/DDBJ whole genome shotgun (WGS) entry which is preliminary data.</text>
</comment>
<organism evidence="12 13">
    <name type="scientific">Brumimicrobium aurantiacum</name>
    <dbReference type="NCBI Taxonomy" id="1737063"/>
    <lineage>
        <taxon>Bacteria</taxon>
        <taxon>Pseudomonadati</taxon>
        <taxon>Bacteroidota</taxon>
        <taxon>Flavobacteriia</taxon>
        <taxon>Flavobacteriales</taxon>
        <taxon>Crocinitomicaceae</taxon>
        <taxon>Brumimicrobium</taxon>
    </lineage>
</organism>
<dbReference type="GO" id="GO:0000287">
    <property type="term" value="F:magnesium ion binding"/>
    <property type="evidence" value="ECO:0007669"/>
    <property type="project" value="InterPro"/>
</dbReference>
<dbReference type="Pfam" id="PF02880">
    <property type="entry name" value="PGM_PMM_III"/>
    <property type="match status" value="1"/>
</dbReference>
<evidence type="ECO:0000256" key="7">
    <source>
        <dbReference type="RuleBase" id="RU004326"/>
    </source>
</evidence>
<dbReference type="InterPro" id="IPR036900">
    <property type="entry name" value="A-D-PHexomutase_C_sf"/>
</dbReference>
<keyword evidence="6" id="KW-0413">Isomerase</keyword>
<dbReference type="PROSITE" id="PS00710">
    <property type="entry name" value="PGM_PMM"/>
    <property type="match status" value="1"/>
</dbReference>
<reference evidence="12 13" key="1">
    <citation type="submission" date="2018-08" db="EMBL/GenBank/DDBJ databases">
        <title>The draft genome squence of Brumimicrobium sp. N62.</title>
        <authorList>
            <person name="Du Z.-J."/>
            <person name="Luo H.-R."/>
        </authorList>
    </citation>
    <scope>NUCLEOTIDE SEQUENCE [LARGE SCALE GENOMIC DNA]</scope>
    <source>
        <strain evidence="12 13">N62</strain>
    </source>
</reference>
<keyword evidence="3" id="KW-0597">Phosphoprotein</keyword>
<keyword evidence="13" id="KW-1185">Reference proteome</keyword>
<dbReference type="Gene3D" id="3.40.120.10">
    <property type="entry name" value="Alpha-D-Glucose-1,6-Bisphosphate, subunit A, domain 3"/>
    <property type="match status" value="3"/>
</dbReference>
<proteinExistence type="inferred from homology"/>
<sequence>MDKIKFGTDGWRAVIGDTYTIRNIARVAEGTAQWVKQQSDSPSIVIGHDCRFNGRMFMETAIKVYLNHGIKVYYADGFVSTPMVSMGTKEYGANIGVVLTASHNPPSYGGYKLKSNHGGPLLPAKIQEVEDLIPDELAVEKYTADLDAAKKSGQLIKVDLEGAYINAIKENFDIEAIKNSGLNLAFDAMYGSGQNVLKPLFPDMSFLHCEHNPGFMGQAPEPIAKNLKELEAFIKSNGNIDAALATDGDADRIGLYGKDGEFIDSHHIILLLIHYMVKYKGMSGKVVTAFSCSPKIAKMCEHYGLEHQTVKIGFKHIAGIMIDEDVLLGGEESGGIATKGHIPERDGIWMGMIIWEFMAKSGKSLASLIDEVYEIVGGFKFERSDLHISEDLKLEIIENCKNNVYASFGEYKVDKVETIDGFKFYLPNDSWVMIRPSGTEPVLRVYAEATDLDEVRKILKTTETTLLKQ</sequence>
<dbReference type="InterPro" id="IPR005845">
    <property type="entry name" value="A-D-PHexomutase_a/b/a-II"/>
</dbReference>
<dbReference type="GO" id="GO:0008973">
    <property type="term" value="F:phosphopentomutase activity"/>
    <property type="evidence" value="ECO:0007669"/>
    <property type="project" value="TreeGrafter"/>
</dbReference>
<evidence type="ECO:0000256" key="1">
    <source>
        <dbReference type="ARBA" id="ARBA00001946"/>
    </source>
</evidence>
<dbReference type="Pfam" id="PF02878">
    <property type="entry name" value="PGM_PMM_I"/>
    <property type="match status" value="1"/>
</dbReference>
<comment type="cofactor">
    <cofactor evidence="1">
        <name>Mg(2+)</name>
        <dbReference type="ChEBI" id="CHEBI:18420"/>
    </cofactor>
</comment>
<dbReference type="Proteomes" id="UP000257127">
    <property type="component" value="Unassembled WGS sequence"/>
</dbReference>
<evidence type="ECO:0000313" key="13">
    <source>
        <dbReference type="Proteomes" id="UP000257127"/>
    </source>
</evidence>
<dbReference type="Gene3D" id="3.30.310.50">
    <property type="entry name" value="Alpha-D-phosphohexomutase, C-terminal domain"/>
    <property type="match status" value="1"/>
</dbReference>
<dbReference type="Pfam" id="PF02879">
    <property type="entry name" value="PGM_PMM_II"/>
    <property type="match status" value="1"/>
</dbReference>
<evidence type="ECO:0000256" key="4">
    <source>
        <dbReference type="ARBA" id="ARBA00022723"/>
    </source>
</evidence>
<dbReference type="Pfam" id="PF00408">
    <property type="entry name" value="PGM_PMM_IV"/>
    <property type="match status" value="1"/>
</dbReference>
<evidence type="ECO:0000313" key="12">
    <source>
        <dbReference type="EMBL" id="RFC55344.1"/>
    </source>
</evidence>
<dbReference type="InterPro" id="IPR005843">
    <property type="entry name" value="A-D-PHexomutase_C"/>
</dbReference>
<evidence type="ECO:0000259" key="9">
    <source>
        <dbReference type="Pfam" id="PF02878"/>
    </source>
</evidence>
<dbReference type="InterPro" id="IPR005846">
    <property type="entry name" value="A-D-PHexomutase_a/b/a-III"/>
</dbReference>
<evidence type="ECO:0000256" key="3">
    <source>
        <dbReference type="ARBA" id="ARBA00022553"/>
    </source>
</evidence>
<evidence type="ECO:0000259" key="8">
    <source>
        <dbReference type="Pfam" id="PF00408"/>
    </source>
</evidence>
<protein>
    <submittedName>
        <fullName evidence="12">Phosphoglucomutase/phosphomannomutase family protein</fullName>
    </submittedName>
</protein>
<dbReference type="InterPro" id="IPR016055">
    <property type="entry name" value="A-D-PHexomutase_a/b/a-I/II/III"/>
</dbReference>
<dbReference type="SUPFAM" id="SSF53738">
    <property type="entry name" value="Phosphoglucomutase, first 3 domains"/>
    <property type="match status" value="2"/>
</dbReference>
<dbReference type="InterPro" id="IPR005844">
    <property type="entry name" value="A-D-PHexomutase_a/b/a-I"/>
</dbReference>
<dbReference type="OrthoDB" id="9806956at2"/>
<feature type="domain" description="Alpha-D-phosphohexomutase alpha/beta/alpha" evidence="11">
    <location>
        <begin position="264"/>
        <end position="374"/>
    </location>
</feature>
<dbReference type="EMBL" id="QURB01000002">
    <property type="protein sequence ID" value="RFC55344.1"/>
    <property type="molecule type" value="Genomic_DNA"/>
</dbReference>
<comment type="similarity">
    <text evidence="2 7">Belongs to the phosphohexose mutase family.</text>
</comment>
<feature type="domain" description="Alpha-D-phosphohexomutase C-terminal" evidence="8">
    <location>
        <begin position="418"/>
        <end position="459"/>
    </location>
</feature>
<gene>
    <name evidence="12" type="ORF">DXU93_03940</name>
</gene>
<dbReference type="SUPFAM" id="SSF55957">
    <property type="entry name" value="Phosphoglucomutase, C-terminal domain"/>
    <property type="match status" value="1"/>
</dbReference>
<feature type="domain" description="Alpha-D-phosphohexomutase alpha/beta/alpha" evidence="10">
    <location>
        <begin position="163"/>
        <end position="260"/>
    </location>
</feature>
<dbReference type="InterPro" id="IPR016066">
    <property type="entry name" value="A-D-PHexomutase_CS"/>
</dbReference>
<keyword evidence="4 7" id="KW-0479">Metal-binding</keyword>
<accession>A0A3E1F0L3</accession>
<evidence type="ECO:0000259" key="11">
    <source>
        <dbReference type="Pfam" id="PF02880"/>
    </source>
</evidence>
<evidence type="ECO:0000256" key="6">
    <source>
        <dbReference type="ARBA" id="ARBA00023235"/>
    </source>
</evidence>
<dbReference type="PANTHER" id="PTHR45745">
    <property type="entry name" value="PHOSPHOMANNOMUTASE 45A"/>
    <property type="match status" value="1"/>
</dbReference>
<keyword evidence="5 7" id="KW-0460">Magnesium</keyword>
<dbReference type="GO" id="GO:0006166">
    <property type="term" value="P:purine ribonucleoside salvage"/>
    <property type="evidence" value="ECO:0007669"/>
    <property type="project" value="TreeGrafter"/>
</dbReference>
<dbReference type="PRINTS" id="PR00509">
    <property type="entry name" value="PGMPMM"/>
</dbReference>
<dbReference type="PANTHER" id="PTHR45745:SF1">
    <property type="entry name" value="PHOSPHOGLUCOMUTASE 2B-RELATED"/>
    <property type="match status" value="1"/>
</dbReference>
<evidence type="ECO:0000256" key="5">
    <source>
        <dbReference type="ARBA" id="ARBA00022842"/>
    </source>
</evidence>
<feature type="domain" description="Alpha-D-phosphohexomutase alpha/beta/alpha" evidence="9">
    <location>
        <begin position="4"/>
        <end position="135"/>
    </location>
</feature>
<dbReference type="AlphaFoldDB" id="A0A3E1F0L3"/>
<name>A0A3E1F0L3_9FLAO</name>
<dbReference type="GO" id="GO:0005975">
    <property type="term" value="P:carbohydrate metabolic process"/>
    <property type="evidence" value="ECO:0007669"/>
    <property type="project" value="InterPro"/>
</dbReference>
<evidence type="ECO:0000256" key="2">
    <source>
        <dbReference type="ARBA" id="ARBA00010231"/>
    </source>
</evidence>